<reference evidence="1 2" key="1">
    <citation type="journal article" date="2021" name="Nat. Plants">
        <title>The Taxus genome provides insights into paclitaxel biosynthesis.</title>
        <authorList>
            <person name="Xiong X."/>
            <person name="Gou J."/>
            <person name="Liao Q."/>
            <person name="Li Y."/>
            <person name="Zhou Q."/>
            <person name="Bi G."/>
            <person name="Li C."/>
            <person name="Du R."/>
            <person name="Wang X."/>
            <person name="Sun T."/>
            <person name="Guo L."/>
            <person name="Liang H."/>
            <person name="Lu P."/>
            <person name="Wu Y."/>
            <person name="Zhang Z."/>
            <person name="Ro D.K."/>
            <person name="Shang Y."/>
            <person name="Huang S."/>
            <person name="Yan J."/>
        </authorList>
    </citation>
    <scope>NUCLEOTIDE SEQUENCE [LARGE SCALE GENOMIC DNA]</scope>
    <source>
        <strain evidence="1">Ta-2019</strain>
    </source>
</reference>
<protein>
    <submittedName>
        <fullName evidence="1">Uncharacterized protein</fullName>
    </submittedName>
</protein>
<name>A0AA38GX17_TAXCH</name>
<dbReference type="Proteomes" id="UP000824469">
    <property type="component" value="Unassembled WGS sequence"/>
</dbReference>
<evidence type="ECO:0000313" key="2">
    <source>
        <dbReference type="Proteomes" id="UP000824469"/>
    </source>
</evidence>
<evidence type="ECO:0000313" key="1">
    <source>
        <dbReference type="EMBL" id="KAH9328035.1"/>
    </source>
</evidence>
<proteinExistence type="predicted"/>
<dbReference type="AlphaFoldDB" id="A0AA38GX17"/>
<dbReference type="EMBL" id="JAHRHJ020000001">
    <property type="protein sequence ID" value="KAH9328035.1"/>
    <property type="molecule type" value="Genomic_DNA"/>
</dbReference>
<gene>
    <name evidence="1" type="ORF">KI387_000143</name>
</gene>
<keyword evidence="2" id="KW-1185">Reference proteome</keyword>
<sequence>MVILAQYFKLLNFKVLSPYKIVYVYTLNRIKNVASEKQDTYAPLVYGAEQQILAQKIPFPWEMIVETRVAIPVQSFFVVVETVPFVLAKFTFPAMK</sequence>
<organism evidence="1 2">
    <name type="scientific">Taxus chinensis</name>
    <name type="common">Chinese yew</name>
    <name type="synonym">Taxus wallichiana var. chinensis</name>
    <dbReference type="NCBI Taxonomy" id="29808"/>
    <lineage>
        <taxon>Eukaryota</taxon>
        <taxon>Viridiplantae</taxon>
        <taxon>Streptophyta</taxon>
        <taxon>Embryophyta</taxon>
        <taxon>Tracheophyta</taxon>
        <taxon>Spermatophyta</taxon>
        <taxon>Pinopsida</taxon>
        <taxon>Pinidae</taxon>
        <taxon>Conifers II</taxon>
        <taxon>Cupressales</taxon>
        <taxon>Taxaceae</taxon>
        <taxon>Taxus</taxon>
    </lineage>
</organism>
<accession>A0AA38GX17</accession>
<feature type="non-terminal residue" evidence="1">
    <location>
        <position position="1"/>
    </location>
</feature>
<comment type="caution">
    <text evidence="1">The sequence shown here is derived from an EMBL/GenBank/DDBJ whole genome shotgun (WGS) entry which is preliminary data.</text>
</comment>